<keyword evidence="2" id="KW-1185">Reference proteome</keyword>
<reference evidence="1" key="1">
    <citation type="submission" date="2022-06" db="EMBL/GenBank/DDBJ databases">
        <title>Uncovering the hologenomic basis of an extraordinary plant invasion.</title>
        <authorList>
            <person name="Bieker V.C."/>
            <person name="Martin M.D."/>
            <person name="Gilbert T."/>
            <person name="Hodgins K."/>
            <person name="Battlay P."/>
            <person name="Petersen B."/>
            <person name="Wilson J."/>
        </authorList>
    </citation>
    <scope>NUCLEOTIDE SEQUENCE</scope>
    <source>
        <strain evidence="1">AA19_3_7</strain>
        <tissue evidence="1">Leaf</tissue>
    </source>
</reference>
<gene>
    <name evidence="1" type="ORF">M8C21_018408</name>
</gene>
<sequence>MGAKLPHSHDQDIASHLQPNSCSLQNHQQAAIISKSKGKLLHVTDFGYQGLNTLQGMVVCQDERMSTHGTRTLELLDASAHHGFHDN</sequence>
<organism evidence="1 2">
    <name type="scientific">Ambrosia artemisiifolia</name>
    <name type="common">Common ragweed</name>
    <dbReference type="NCBI Taxonomy" id="4212"/>
    <lineage>
        <taxon>Eukaryota</taxon>
        <taxon>Viridiplantae</taxon>
        <taxon>Streptophyta</taxon>
        <taxon>Embryophyta</taxon>
        <taxon>Tracheophyta</taxon>
        <taxon>Spermatophyta</taxon>
        <taxon>Magnoliopsida</taxon>
        <taxon>eudicotyledons</taxon>
        <taxon>Gunneridae</taxon>
        <taxon>Pentapetalae</taxon>
        <taxon>asterids</taxon>
        <taxon>campanulids</taxon>
        <taxon>Asterales</taxon>
        <taxon>Asteraceae</taxon>
        <taxon>Asteroideae</taxon>
        <taxon>Heliantheae alliance</taxon>
        <taxon>Heliantheae</taxon>
        <taxon>Ambrosia</taxon>
    </lineage>
</organism>
<evidence type="ECO:0000313" key="1">
    <source>
        <dbReference type="EMBL" id="KAI7729084.1"/>
    </source>
</evidence>
<evidence type="ECO:0000313" key="2">
    <source>
        <dbReference type="Proteomes" id="UP001206925"/>
    </source>
</evidence>
<name>A0AAD5G557_AMBAR</name>
<dbReference type="Proteomes" id="UP001206925">
    <property type="component" value="Unassembled WGS sequence"/>
</dbReference>
<accession>A0AAD5G557</accession>
<protein>
    <submittedName>
        <fullName evidence="1">Uncharacterized protein</fullName>
    </submittedName>
</protein>
<dbReference type="AlphaFoldDB" id="A0AAD5G557"/>
<comment type="caution">
    <text evidence="1">The sequence shown here is derived from an EMBL/GenBank/DDBJ whole genome shotgun (WGS) entry which is preliminary data.</text>
</comment>
<proteinExistence type="predicted"/>
<dbReference type="EMBL" id="JAMZMK010011077">
    <property type="protein sequence ID" value="KAI7729084.1"/>
    <property type="molecule type" value="Genomic_DNA"/>
</dbReference>